<dbReference type="Proteomes" id="UP000261811">
    <property type="component" value="Unassembled WGS sequence"/>
</dbReference>
<evidence type="ECO:0000313" key="1">
    <source>
        <dbReference type="EMBL" id="RFU39068.1"/>
    </source>
</evidence>
<reference evidence="1 2" key="1">
    <citation type="submission" date="2018-08" db="EMBL/GenBank/DDBJ databases">
        <title>Actinomadura jelena sp. nov., a novel Actinomycete isolated from soil in Chad.</title>
        <authorList>
            <person name="Shi L."/>
        </authorList>
    </citation>
    <scope>NUCLEOTIDE SEQUENCE [LARGE SCALE GENOMIC DNA]</scope>
    <source>
        <strain evidence="1 2">NEAU-G17</strain>
    </source>
</reference>
<comment type="caution">
    <text evidence="1">The sequence shown here is derived from an EMBL/GenBank/DDBJ whole genome shotgun (WGS) entry which is preliminary data.</text>
</comment>
<evidence type="ECO:0000313" key="2">
    <source>
        <dbReference type="Proteomes" id="UP000261811"/>
    </source>
</evidence>
<sequence length="98" mass="10275">GGDQDRPARLRLRQLLRDGITLLADPALPHRTLLAAAERATAAPVTCPDPAAIRAAVPDLRPGELWVVRPDAHLAATLQSPTPEAVAAAVRTALGHTL</sequence>
<proteinExistence type="predicted"/>
<dbReference type="EMBL" id="QURH01000580">
    <property type="protein sequence ID" value="RFU39068.1"/>
    <property type="molecule type" value="Genomic_DNA"/>
</dbReference>
<keyword evidence="2" id="KW-1185">Reference proteome</keyword>
<organism evidence="1 2">
    <name type="scientific">Actinomadura logoneensis</name>
    <dbReference type="NCBI Taxonomy" id="2293572"/>
    <lineage>
        <taxon>Bacteria</taxon>
        <taxon>Bacillati</taxon>
        <taxon>Actinomycetota</taxon>
        <taxon>Actinomycetes</taxon>
        <taxon>Streptosporangiales</taxon>
        <taxon>Thermomonosporaceae</taxon>
        <taxon>Actinomadura</taxon>
    </lineage>
</organism>
<protein>
    <submittedName>
        <fullName evidence="1">Uncharacterized protein</fullName>
    </submittedName>
</protein>
<dbReference type="AlphaFoldDB" id="A0A372JI98"/>
<dbReference type="Gene3D" id="3.40.30.120">
    <property type="match status" value="1"/>
</dbReference>
<accession>A0A372JI98</accession>
<gene>
    <name evidence="1" type="ORF">DZF91_24345</name>
</gene>
<name>A0A372JI98_9ACTN</name>
<feature type="non-terminal residue" evidence="1">
    <location>
        <position position="1"/>
    </location>
</feature>